<evidence type="ECO:0000313" key="2">
    <source>
        <dbReference type="EMBL" id="KAJ3583800.1"/>
    </source>
</evidence>
<dbReference type="EMBL" id="JANIIK010000121">
    <property type="protein sequence ID" value="KAJ3583800.1"/>
    <property type="molecule type" value="Genomic_DNA"/>
</dbReference>
<organism evidence="2 3">
    <name type="scientific">Muraenolepis orangiensis</name>
    <name type="common">Patagonian moray cod</name>
    <dbReference type="NCBI Taxonomy" id="630683"/>
    <lineage>
        <taxon>Eukaryota</taxon>
        <taxon>Metazoa</taxon>
        <taxon>Chordata</taxon>
        <taxon>Craniata</taxon>
        <taxon>Vertebrata</taxon>
        <taxon>Euteleostomi</taxon>
        <taxon>Actinopterygii</taxon>
        <taxon>Neopterygii</taxon>
        <taxon>Teleostei</taxon>
        <taxon>Neoteleostei</taxon>
        <taxon>Acanthomorphata</taxon>
        <taxon>Zeiogadaria</taxon>
        <taxon>Gadariae</taxon>
        <taxon>Gadiformes</taxon>
        <taxon>Muraenolepidoidei</taxon>
        <taxon>Muraenolepididae</taxon>
        <taxon>Muraenolepis</taxon>
    </lineage>
</organism>
<gene>
    <name evidence="2" type="ORF">NHX12_015518</name>
</gene>
<feature type="region of interest" description="Disordered" evidence="1">
    <location>
        <begin position="34"/>
        <end position="104"/>
    </location>
</feature>
<feature type="compositionally biased region" description="Basic and acidic residues" evidence="1">
    <location>
        <begin position="82"/>
        <end position="98"/>
    </location>
</feature>
<accession>A0A9Q0D8B3</accession>
<evidence type="ECO:0000256" key="1">
    <source>
        <dbReference type="SAM" id="MobiDB-lite"/>
    </source>
</evidence>
<reference evidence="2" key="1">
    <citation type="submission" date="2022-07" db="EMBL/GenBank/DDBJ databases">
        <title>Chromosome-level genome of Muraenolepis orangiensis.</title>
        <authorList>
            <person name="Kim J."/>
        </authorList>
    </citation>
    <scope>NUCLEOTIDE SEQUENCE</scope>
    <source>
        <strain evidence="2">KU_S4_2022</strain>
        <tissue evidence="2">Muscle</tissue>
    </source>
</reference>
<dbReference type="AlphaFoldDB" id="A0A9Q0D8B3"/>
<proteinExistence type="predicted"/>
<feature type="compositionally biased region" description="Basic residues" evidence="1">
    <location>
        <begin position="36"/>
        <end position="46"/>
    </location>
</feature>
<feature type="compositionally biased region" description="Basic and acidic residues" evidence="1">
    <location>
        <begin position="54"/>
        <end position="65"/>
    </location>
</feature>
<keyword evidence="3" id="KW-1185">Reference proteome</keyword>
<dbReference type="Proteomes" id="UP001148018">
    <property type="component" value="Unassembled WGS sequence"/>
</dbReference>
<comment type="caution">
    <text evidence="2">The sequence shown here is derived from an EMBL/GenBank/DDBJ whole genome shotgun (WGS) entry which is preliminary data.</text>
</comment>
<sequence length="104" mass="11869">MRAEGSRSPLMRFVSSTSTEVDFVTSVQIGLFWKSRGSRHSSRPSKMKTTWNRGAEEQRSLRGAEESEEQMSLRGAEESEEEQRSLRGAEESEEEQRSLRSRGV</sequence>
<evidence type="ECO:0000313" key="3">
    <source>
        <dbReference type="Proteomes" id="UP001148018"/>
    </source>
</evidence>
<protein>
    <submittedName>
        <fullName evidence="2">Uncharacterized protein</fullName>
    </submittedName>
</protein>
<name>A0A9Q0D8B3_9TELE</name>